<dbReference type="EMBL" id="FNGV01000027">
    <property type="protein sequence ID" value="SDN12556.1"/>
    <property type="molecule type" value="Genomic_DNA"/>
</dbReference>
<dbReference type="AlphaFoldDB" id="A0A1G9YW44"/>
<feature type="non-terminal residue" evidence="1">
    <location>
        <position position="1"/>
    </location>
</feature>
<protein>
    <submittedName>
        <fullName evidence="1">Uncharacterized protein</fullName>
    </submittedName>
</protein>
<dbReference type="STRING" id="192904.SAMN04488514_1271"/>
<organism evidence="1 2">
    <name type="scientific">Kriegella aquimaris</name>
    <dbReference type="NCBI Taxonomy" id="192904"/>
    <lineage>
        <taxon>Bacteria</taxon>
        <taxon>Pseudomonadati</taxon>
        <taxon>Bacteroidota</taxon>
        <taxon>Flavobacteriia</taxon>
        <taxon>Flavobacteriales</taxon>
        <taxon>Flavobacteriaceae</taxon>
        <taxon>Kriegella</taxon>
    </lineage>
</organism>
<dbReference type="Proteomes" id="UP000199440">
    <property type="component" value="Unassembled WGS sequence"/>
</dbReference>
<evidence type="ECO:0000313" key="2">
    <source>
        <dbReference type="Proteomes" id="UP000199440"/>
    </source>
</evidence>
<reference evidence="1 2" key="1">
    <citation type="submission" date="2016-10" db="EMBL/GenBank/DDBJ databases">
        <authorList>
            <person name="de Groot N.N."/>
        </authorList>
    </citation>
    <scope>NUCLEOTIDE SEQUENCE [LARGE SCALE GENOMIC DNA]</scope>
    <source>
        <strain evidence="1 2">DSM 19886</strain>
    </source>
</reference>
<evidence type="ECO:0000313" key="1">
    <source>
        <dbReference type="EMBL" id="SDN12556.1"/>
    </source>
</evidence>
<sequence>YQIGHKVLYLKAWVCLLSPPNLLDLAIKKEKYIEKIHSHFSDFIFFM</sequence>
<proteinExistence type="predicted"/>
<name>A0A1G9YW44_9FLAO</name>
<accession>A0A1G9YW44</accession>
<keyword evidence="2" id="KW-1185">Reference proteome</keyword>
<gene>
    <name evidence="1" type="ORF">SAMN04488514_1271</name>
</gene>